<dbReference type="SMART" id="SM00052">
    <property type="entry name" value="EAL"/>
    <property type="match status" value="1"/>
</dbReference>
<dbReference type="InterPro" id="IPR035919">
    <property type="entry name" value="EAL_sf"/>
</dbReference>
<gene>
    <name evidence="4" type="ORF">SAMN05421819_2204</name>
</gene>
<dbReference type="CDD" id="cd00130">
    <property type="entry name" value="PAS"/>
    <property type="match status" value="1"/>
</dbReference>
<dbReference type="PROSITE" id="PS50112">
    <property type="entry name" value="PAS"/>
    <property type="match status" value="1"/>
</dbReference>
<dbReference type="AlphaFoldDB" id="A0A1H5YAA6"/>
<dbReference type="PANTHER" id="PTHR33121">
    <property type="entry name" value="CYCLIC DI-GMP PHOSPHODIESTERASE PDEF"/>
    <property type="match status" value="1"/>
</dbReference>
<dbReference type="SUPFAM" id="SSF55785">
    <property type="entry name" value="PYP-like sensor domain (PAS domain)"/>
    <property type="match status" value="1"/>
</dbReference>
<dbReference type="Pfam" id="PF00563">
    <property type="entry name" value="EAL"/>
    <property type="match status" value="1"/>
</dbReference>
<feature type="compositionally biased region" description="Basic and acidic residues" evidence="1">
    <location>
        <begin position="392"/>
        <end position="402"/>
    </location>
</feature>
<dbReference type="EMBL" id="FNVA01000003">
    <property type="protein sequence ID" value="SEG20904.1"/>
    <property type="molecule type" value="Genomic_DNA"/>
</dbReference>
<dbReference type="RefSeq" id="WP_103933079.1">
    <property type="nucleotide sequence ID" value="NZ_FNVA01000003.1"/>
</dbReference>
<dbReference type="Gene3D" id="3.30.450.20">
    <property type="entry name" value="PAS domain"/>
    <property type="match status" value="1"/>
</dbReference>
<dbReference type="InterPro" id="IPR013656">
    <property type="entry name" value="PAS_4"/>
</dbReference>
<dbReference type="Pfam" id="PF08448">
    <property type="entry name" value="PAS_4"/>
    <property type="match status" value="1"/>
</dbReference>
<evidence type="ECO:0000256" key="1">
    <source>
        <dbReference type="SAM" id="MobiDB-lite"/>
    </source>
</evidence>
<dbReference type="InterPro" id="IPR035965">
    <property type="entry name" value="PAS-like_dom_sf"/>
</dbReference>
<evidence type="ECO:0000259" key="2">
    <source>
        <dbReference type="PROSITE" id="PS50112"/>
    </source>
</evidence>
<feature type="region of interest" description="Disordered" evidence="1">
    <location>
        <begin position="388"/>
        <end position="417"/>
    </location>
</feature>
<dbReference type="PANTHER" id="PTHR33121:SF71">
    <property type="entry name" value="OXYGEN SENSOR PROTEIN DOSP"/>
    <property type="match status" value="1"/>
</dbReference>
<dbReference type="InterPro" id="IPR000014">
    <property type="entry name" value="PAS"/>
</dbReference>
<keyword evidence="5" id="KW-1185">Reference proteome</keyword>
<dbReference type="Gene3D" id="3.20.20.450">
    <property type="entry name" value="EAL domain"/>
    <property type="match status" value="1"/>
</dbReference>
<dbReference type="Proteomes" id="UP000236728">
    <property type="component" value="Unassembled WGS sequence"/>
</dbReference>
<organism evidence="4 5">
    <name type="scientific">Bryocella elongata</name>
    <dbReference type="NCBI Taxonomy" id="863522"/>
    <lineage>
        <taxon>Bacteria</taxon>
        <taxon>Pseudomonadati</taxon>
        <taxon>Acidobacteriota</taxon>
        <taxon>Terriglobia</taxon>
        <taxon>Terriglobales</taxon>
        <taxon>Acidobacteriaceae</taxon>
        <taxon>Bryocella</taxon>
    </lineage>
</organism>
<evidence type="ECO:0000313" key="5">
    <source>
        <dbReference type="Proteomes" id="UP000236728"/>
    </source>
</evidence>
<name>A0A1H5YAA6_9BACT</name>
<dbReference type="InterPro" id="IPR001633">
    <property type="entry name" value="EAL_dom"/>
</dbReference>
<sequence>MLAKLSDLIRALEDDEIVPYFQPIVDLRSGALRGYEVLARWMHPHDGLILPMNFIGVAEDNGLIGELTNQVLRKAFKETRELGLTPRLAVNISPRQMRYTSLPLQIRNSAEEQGFPLDKLTIEITESALIGNIEQATQIANALKDLGCRLSLDDFGTGYSSLAHLQALPFDQLKIDRSFVASIATRRESRKIVAAILGLGHSLDLVNLAEGVEEDAQAEILLRLGCELAQGWRYGKPMPSQAMPHAEAAEPHSVALGSLHGHSGSVLEALPAERLAQMQAIYDGAPVGLCFLDRRLQLVSLNRRLAEMLGRPVEWHLGRKVSELYPETFTLTEPYLRRALSGEAVSDVRIRGEAASGRDTLVSFQPARDEANEVIGVSIAVLELTPTTQPLNERDERRETSQRRNPAGWFLSGVEQQ</sequence>
<evidence type="ECO:0000259" key="3">
    <source>
        <dbReference type="PROSITE" id="PS50883"/>
    </source>
</evidence>
<reference evidence="4 5" key="1">
    <citation type="submission" date="2016-10" db="EMBL/GenBank/DDBJ databases">
        <authorList>
            <person name="de Groot N.N."/>
        </authorList>
    </citation>
    <scope>NUCLEOTIDE SEQUENCE [LARGE SCALE GENOMIC DNA]</scope>
    <source>
        <strain evidence="4 5">DSM 22489</strain>
    </source>
</reference>
<dbReference type="OrthoDB" id="9759607at2"/>
<dbReference type="CDD" id="cd01948">
    <property type="entry name" value="EAL"/>
    <property type="match status" value="1"/>
</dbReference>
<feature type="domain" description="PAS" evidence="2">
    <location>
        <begin position="274"/>
        <end position="343"/>
    </location>
</feature>
<dbReference type="GO" id="GO:0071111">
    <property type="term" value="F:cyclic-guanylate-specific phosphodiesterase activity"/>
    <property type="evidence" value="ECO:0007669"/>
    <property type="project" value="InterPro"/>
</dbReference>
<protein>
    <submittedName>
        <fullName evidence="4">EAL domain, c-di-GMP-specific phosphodiesterase class I (Or its enzymatically inactive variant)</fullName>
    </submittedName>
</protein>
<accession>A0A1H5YAA6</accession>
<dbReference type="SUPFAM" id="SSF141868">
    <property type="entry name" value="EAL domain-like"/>
    <property type="match status" value="1"/>
</dbReference>
<dbReference type="PROSITE" id="PS50883">
    <property type="entry name" value="EAL"/>
    <property type="match status" value="1"/>
</dbReference>
<dbReference type="InterPro" id="IPR050706">
    <property type="entry name" value="Cyclic-di-GMP_PDE-like"/>
</dbReference>
<feature type="domain" description="EAL" evidence="3">
    <location>
        <begin position="1"/>
        <end position="251"/>
    </location>
</feature>
<proteinExistence type="predicted"/>
<evidence type="ECO:0000313" key="4">
    <source>
        <dbReference type="EMBL" id="SEG20904.1"/>
    </source>
</evidence>